<dbReference type="Pfam" id="PF09365">
    <property type="entry name" value="DUF2461"/>
    <property type="match status" value="1"/>
</dbReference>
<accession>A0A1W9HS67</accession>
<dbReference type="PIRSF" id="PIRSF028451">
    <property type="entry name" value="UCP028451"/>
    <property type="match status" value="1"/>
</dbReference>
<dbReference type="PANTHER" id="PTHR36452:SF1">
    <property type="entry name" value="DUF2461 DOMAIN-CONTAINING PROTEIN"/>
    <property type="match status" value="1"/>
</dbReference>
<dbReference type="NCBIfam" id="TIGR02453">
    <property type="entry name" value="TIGR02453 family protein"/>
    <property type="match status" value="1"/>
</dbReference>
<proteinExistence type="predicted"/>
<gene>
    <name evidence="1" type="ORF">A4S15_01280</name>
</gene>
<dbReference type="AlphaFoldDB" id="A0A1W9HS67"/>
<dbReference type="InterPro" id="IPR015996">
    <property type="entry name" value="UCP028451"/>
</dbReference>
<sequence length="226" mass="25668">MAEFDGFGDKALPFFKALAFHQNKAWFDENRSLYESDVLLPLRALMNDVTAELRKRQINLTGDPRRGIFRLNRDVRFSNDKSPYKTHAGAVLTRNGAKNDPGLVYLHVDPAGCFMASGFYHPDSAQLRELRTFIRDKPERFRALMAHLKKHRLTLDDTDSLTRLPRDFGDVTAADLGAAIRLKSFVVRKPFDDKLLYDRKLVAVLCDFVAIVDPLIAWGRGETLGS</sequence>
<reference evidence="1 2" key="1">
    <citation type="journal article" date="2017" name="Water Res.">
        <title>Comammox in drinking water systems.</title>
        <authorList>
            <person name="Wang Y."/>
            <person name="Ma L."/>
            <person name="Mao Y."/>
            <person name="Jiang X."/>
            <person name="Xia Y."/>
            <person name="Yu K."/>
            <person name="Li B."/>
            <person name="Zhang T."/>
        </authorList>
    </citation>
    <scope>NUCLEOTIDE SEQUENCE [LARGE SCALE GENOMIC DNA]</scope>
    <source>
        <strain evidence="1">SG_bin8</strain>
    </source>
</reference>
<dbReference type="Proteomes" id="UP000192872">
    <property type="component" value="Unassembled WGS sequence"/>
</dbReference>
<dbReference type="STRING" id="1827387.A4S15_01280"/>
<evidence type="ECO:0000313" key="2">
    <source>
        <dbReference type="Proteomes" id="UP000192872"/>
    </source>
</evidence>
<evidence type="ECO:0000313" key="1">
    <source>
        <dbReference type="EMBL" id="OQW50087.1"/>
    </source>
</evidence>
<name>A0A1W9HS67_9HYPH</name>
<dbReference type="InterPro" id="IPR012808">
    <property type="entry name" value="CHP02453"/>
</dbReference>
<organism evidence="1 2">
    <name type="scientific">Candidatus Raskinella chloraquaticus</name>
    <dbReference type="NCBI Taxonomy" id="1951219"/>
    <lineage>
        <taxon>Bacteria</taxon>
        <taxon>Pseudomonadati</taxon>
        <taxon>Pseudomonadota</taxon>
        <taxon>Alphaproteobacteria</taxon>
        <taxon>Hyphomicrobiales</taxon>
        <taxon>Phreatobacteraceae</taxon>
        <taxon>Candidatus Raskinella</taxon>
    </lineage>
</organism>
<protein>
    <recommendedName>
        <fullName evidence="3">TIGR02453 family protein</fullName>
    </recommendedName>
</protein>
<dbReference type="RefSeq" id="WP_376801101.1">
    <property type="nucleotide sequence ID" value="NZ_DBNB01000006.1"/>
</dbReference>
<comment type="caution">
    <text evidence="1">The sequence shown here is derived from an EMBL/GenBank/DDBJ whole genome shotgun (WGS) entry which is preliminary data.</text>
</comment>
<dbReference type="PANTHER" id="PTHR36452">
    <property type="entry name" value="CHROMOSOME 12, WHOLE GENOME SHOTGUN SEQUENCE"/>
    <property type="match status" value="1"/>
</dbReference>
<dbReference type="EMBL" id="LWDL01000027">
    <property type="protein sequence ID" value="OQW50087.1"/>
    <property type="molecule type" value="Genomic_DNA"/>
</dbReference>
<evidence type="ECO:0008006" key="3">
    <source>
        <dbReference type="Google" id="ProtNLM"/>
    </source>
</evidence>